<name>A0A7C9AZK0_OPUST</name>
<keyword evidence="1" id="KW-0175">Coiled coil</keyword>
<accession>A0A7C9AZK0</accession>
<reference evidence="2" key="2">
    <citation type="submission" date="2020-07" db="EMBL/GenBank/DDBJ databases">
        <authorList>
            <person name="Vera ALvarez R."/>
            <person name="Arias-Moreno D.M."/>
            <person name="Jimenez-Jacinto V."/>
            <person name="Jimenez-Bremont J.F."/>
            <person name="Swaminathan K."/>
            <person name="Moose S.P."/>
            <person name="Guerrero-Gonzalez M.L."/>
            <person name="Marino-Ramirez L."/>
            <person name="Landsman D."/>
            <person name="Rodriguez-Kessler M."/>
            <person name="Delgado-Sanchez P."/>
        </authorList>
    </citation>
    <scope>NUCLEOTIDE SEQUENCE</scope>
    <source>
        <tissue evidence="2">Cladode</tissue>
    </source>
</reference>
<sequence length="126" mass="14139">MPVGEQIVGDGGMNLTSSLELTSSLINQLQRAFFELKSYEDVSNDDIRWEDVEGHFRCLESELKKKLEELEAKERLVTEKESLIAERETAVAAKEQDLLDGVQELKDAAVAAIMEARAAHKALLRH</sequence>
<proteinExistence type="predicted"/>
<evidence type="ECO:0000313" key="2">
    <source>
        <dbReference type="EMBL" id="MBA4679659.1"/>
    </source>
</evidence>
<dbReference type="EMBL" id="GISG01284117">
    <property type="protein sequence ID" value="MBA4679659.1"/>
    <property type="molecule type" value="Transcribed_RNA"/>
</dbReference>
<protein>
    <submittedName>
        <fullName evidence="2">Uncharacterized protein</fullName>
    </submittedName>
</protein>
<evidence type="ECO:0000256" key="1">
    <source>
        <dbReference type="SAM" id="Coils"/>
    </source>
</evidence>
<feature type="coiled-coil region" evidence="1">
    <location>
        <begin position="56"/>
        <end position="83"/>
    </location>
</feature>
<organism evidence="2">
    <name type="scientific">Opuntia streptacantha</name>
    <name type="common">Prickly pear cactus</name>
    <name type="synonym">Opuntia cardona</name>
    <dbReference type="NCBI Taxonomy" id="393608"/>
    <lineage>
        <taxon>Eukaryota</taxon>
        <taxon>Viridiplantae</taxon>
        <taxon>Streptophyta</taxon>
        <taxon>Embryophyta</taxon>
        <taxon>Tracheophyta</taxon>
        <taxon>Spermatophyta</taxon>
        <taxon>Magnoliopsida</taxon>
        <taxon>eudicotyledons</taxon>
        <taxon>Gunneridae</taxon>
        <taxon>Pentapetalae</taxon>
        <taxon>Caryophyllales</taxon>
        <taxon>Cactineae</taxon>
        <taxon>Cactaceae</taxon>
        <taxon>Opuntioideae</taxon>
        <taxon>Opuntia</taxon>
    </lineage>
</organism>
<dbReference type="AlphaFoldDB" id="A0A7C9AZK0"/>
<reference evidence="2" key="1">
    <citation type="journal article" date="2013" name="J. Plant Res.">
        <title>Effect of fungi and light on seed germination of three Opuntia species from semiarid lands of central Mexico.</title>
        <authorList>
            <person name="Delgado-Sanchez P."/>
            <person name="Jimenez-Bremont J.F."/>
            <person name="Guerrero-Gonzalez Mde L."/>
            <person name="Flores J."/>
        </authorList>
    </citation>
    <scope>NUCLEOTIDE SEQUENCE</scope>
    <source>
        <tissue evidence="2">Cladode</tissue>
    </source>
</reference>